<accession>A0ACC7P1Z7</accession>
<dbReference type="EMBL" id="JBJURJ010000014">
    <property type="protein sequence ID" value="MFM9330697.1"/>
    <property type="molecule type" value="Genomic_DNA"/>
</dbReference>
<name>A0ACC7P1Z7_9BACL</name>
<gene>
    <name evidence="1" type="ORF">ACI1P1_20610</name>
</gene>
<dbReference type="Proteomes" id="UP001631969">
    <property type="component" value="Unassembled WGS sequence"/>
</dbReference>
<reference evidence="1" key="1">
    <citation type="submission" date="2024-12" db="EMBL/GenBank/DDBJ databases">
        <authorList>
            <person name="Wu N."/>
        </authorList>
    </citation>
    <scope>NUCLEOTIDE SEQUENCE</scope>
    <source>
        <strain evidence="1">P15</strain>
    </source>
</reference>
<organism evidence="1 2">
    <name type="scientific">Paenibacillus mesotrionivorans</name>
    <dbReference type="NCBI Taxonomy" id="3160968"/>
    <lineage>
        <taxon>Bacteria</taxon>
        <taxon>Bacillati</taxon>
        <taxon>Bacillota</taxon>
        <taxon>Bacilli</taxon>
        <taxon>Bacillales</taxon>
        <taxon>Paenibacillaceae</taxon>
        <taxon>Paenibacillus</taxon>
    </lineage>
</organism>
<protein>
    <submittedName>
        <fullName evidence="1">DNA-directed RNA polymerase subunit beta</fullName>
    </submittedName>
</protein>
<keyword evidence="2" id="KW-1185">Reference proteome</keyword>
<sequence>MDKKAATPQSKPVKKKGSSFGRGWRRYGWPILRHAIVPLVCVLALFAGMSAGYVVLGDKPFSDVLEWNTWKHMFDLIFAET</sequence>
<keyword evidence="1" id="KW-0240">DNA-directed RNA polymerase</keyword>
<proteinExistence type="predicted"/>
<keyword evidence="1" id="KW-0804">Transcription</keyword>
<evidence type="ECO:0000313" key="2">
    <source>
        <dbReference type="Proteomes" id="UP001631969"/>
    </source>
</evidence>
<comment type="caution">
    <text evidence="1">The sequence shown here is derived from an EMBL/GenBank/DDBJ whole genome shotgun (WGS) entry which is preliminary data.</text>
</comment>
<evidence type="ECO:0000313" key="1">
    <source>
        <dbReference type="EMBL" id="MFM9330697.1"/>
    </source>
</evidence>